<organism evidence="2 3">
    <name type="scientific">Sphingomonas oryzagri</name>
    <dbReference type="NCBI Taxonomy" id="3042314"/>
    <lineage>
        <taxon>Bacteria</taxon>
        <taxon>Pseudomonadati</taxon>
        <taxon>Pseudomonadota</taxon>
        <taxon>Alphaproteobacteria</taxon>
        <taxon>Sphingomonadales</taxon>
        <taxon>Sphingomonadaceae</taxon>
        <taxon>Sphingomonas</taxon>
    </lineage>
</organism>
<evidence type="ECO:0008006" key="4">
    <source>
        <dbReference type="Google" id="ProtNLM"/>
    </source>
</evidence>
<dbReference type="RefSeq" id="WP_281044475.1">
    <property type="nucleotide sequence ID" value="NZ_JARYGZ010000001.1"/>
</dbReference>
<comment type="caution">
    <text evidence="2">The sequence shown here is derived from an EMBL/GenBank/DDBJ whole genome shotgun (WGS) entry which is preliminary data.</text>
</comment>
<keyword evidence="1" id="KW-0812">Transmembrane</keyword>
<feature type="transmembrane region" description="Helical" evidence="1">
    <location>
        <begin position="53"/>
        <end position="72"/>
    </location>
</feature>
<evidence type="ECO:0000313" key="2">
    <source>
        <dbReference type="EMBL" id="MDH7639213.1"/>
    </source>
</evidence>
<keyword evidence="1" id="KW-1133">Transmembrane helix</keyword>
<gene>
    <name evidence="2" type="ORF">QGN17_10770</name>
</gene>
<evidence type="ECO:0000313" key="3">
    <source>
        <dbReference type="Proteomes" id="UP001160625"/>
    </source>
</evidence>
<proteinExistence type="predicted"/>
<protein>
    <recommendedName>
        <fullName evidence="4">MFS transporter</fullName>
    </recommendedName>
</protein>
<name>A0ABT6N374_9SPHN</name>
<reference evidence="2" key="1">
    <citation type="submission" date="2023-04" db="EMBL/GenBank/DDBJ databases">
        <title>Sphingomonas sp. MAHUQ-71 isolated from rice field.</title>
        <authorList>
            <person name="Huq M.A."/>
        </authorList>
    </citation>
    <scope>NUCLEOTIDE SEQUENCE</scope>
    <source>
        <strain evidence="2">MAHUQ-71</strain>
    </source>
</reference>
<keyword evidence="3" id="KW-1185">Reference proteome</keyword>
<dbReference type="EMBL" id="JARYGZ010000001">
    <property type="protein sequence ID" value="MDH7639213.1"/>
    <property type="molecule type" value="Genomic_DNA"/>
</dbReference>
<sequence length="105" mass="10414">MSVPYTGVDHSAPLASAEAGAALRGRRAGVLAAGFVSAAAGGTTFAVRLATGFAGVTLVVGAAAAGVAAFFARGLPAEARAPSLYLRIALRAPLRPNFGCAEFRP</sequence>
<dbReference type="Proteomes" id="UP001160625">
    <property type="component" value="Unassembled WGS sequence"/>
</dbReference>
<accession>A0ABT6N374</accession>
<evidence type="ECO:0000256" key="1">
    <source>
        <dbReference type="SAM" id="Phobius"/>
    </source>
</evidence>
<keyword evidence="1" id="KW-0472">Membrane</keyword>